<evidence type="ECO:0000313" key="2">
    <source>
        <dbReference type="EMBL" id="OSS47813.1"/>
    </source>
</evidence>
<protein>
    <submittedName>
        <fullName evidence="2">Uncharacterized protein</fullName>
    </submittedName>
</protein>
<accession>A0A1Y2LVD2</accession>
<gene>
    <name evidence="2" type="ORF">B5807_06334</name>
</gene>
<feature type="region of interest" description="Disordered" evidence="1">
    <location>
        <begin position="1"/>
        <end position="53"/>
    </location>
</feature>
<name>A0A1Y2LVD2_EPING</name>
<evidence type="ECO:0000313" key="3">
    <source>
        <dbReference type="Proteomes" id="UP000193240"/>
    </source>
</evidence>
<proteinExistence type="predicted"/>
<dbReference type="Proteomes" id="UP000193240">
    <property type="component" value="Unassembled WGS sequence"/>
</dbReference>
<feature type="compositionally biased region" description="Basic residues" evidence="1">
    <location>
        <begin position="92"/>
        <end position="102"/>
    </location>
</feature>
<dbReference type="InParanoid" id="A0A1Y2LVD2"/>
<dbReference type="EMBL" id="KZ107847">
    <property type="protein sequence ID" value="OSS47813.1"/>
    <property type="molecule type" value="Genomic_DNA"/>
</dbReference>
<keyword evidence="3" id="KW-1185">Reference proteome</keyword>
<organism evidence="2 3">
    <name type="scientific">Epicoccum nigrum</name>
    <name type="common">Soil fungus</name>
    <name type="synonym">Epicoccum purpurascens</name>
    <dbReference type="NCBI Taxonomy" id="105696"/>
    <lineage>
        <taxon>Eukaryota</taxon>
        <taxon>Fungi</taxon>
        <taxon>Dikarya</taxon>
        <taxon>Ascomycota</taxon>
        <taxon>Pezizomycotina</taxon>
        <taxon>Dothideomycetes</taxon>
        <taxon>Pleosporomycetidae</taxon>
        <taxon>Pleosporales</taxon>
        <taxon>Pleosporineae</taxon>
        <taxon>Didymellaceae</taxon>
        <taxon>Epicoccum</taxon>
    </lineage>
</organism>
<feature type="compositionally biased region" description="Polar residues" evidence="1">
    <location>
        <begin position="15"/>
        <end position="39"/>
    </location>
</feature>
<dbReference type="AlphaFoldDB" id="A0A1Y2LVD2"/>
<evidence type="ECO:0000256" key="1">
    <source>
        <dbReference type="SAM" id="MobiDB-lite"/>
    </source>
</evidence>
<feature type="compositionally biased region" description="Basic and acidic residues" evidence="1">
    <location>
        <begin position="42"/>
        <end position="53"/>
    </location>
</feature>
<feature type="region of interest" description="Disordered" evidence="1">
    <location>
        <begin position="81"/>
        <end position="110"/>
    </location>
</feature>
<sequence>MSTRESSVAREDSVTQKSSATQESTMSPESAATQASSVAFHQDMHQKAPNDSDAYMRWRLAWEKQWAREDSSIQELDQKIAALKKNMPGRRNGSRSRSRSPCHSKSGPGS</sequence>
<reference evidence="2 3" key="1">
    <citation type="journal article" date="2017" name="Genome Announc.">
        <title>Genome sequence of the saprophytic ascomycete Epicoccum nigrum ICMP 19927 strain isolated from New Zealand.</title>
        <authorList>
            <person name="Fokin M."/>
            <person name="Fleetwood D."/>
            <person name="Weir B.S."/>
            <person name="Villas-Boas S.G."/>
        </authorList>
    </citation>
    <scope>NUCLEOTIDE SEQUENCE [LARGE SCALE GENOMIC DNA]</scope>
    <source>
        <strain evidence="2 3">ICMP 19927</strain>
    </source>
</reference>